<protein>
    <submittedName>
        <fullName evidence="1">Uncharacterized protein</fullName>
    </submittedName>
</protein>
<sequence>MCSPFLIYSPVLTVFSASRRMKAILFTLIRAFEFELAFPPERILIKTAPLQRPFLRDEEGAQLPLLIKPVRVA</sequence>
<evidence type="ECO:0000313" key="1">
    <source>
        <dbReference type="EMBL" id="KAJ3001608.1"/>
    </source>
</evidence>
<evidence type="ECO:0000313" key="2">
    <source>
        <dbReference type="Proteomes" id="UP001144978"/>
    </source>
</evidence>
<gene>
    <name evidence="1" type="ORF">NUW54_g6318</name>
</gene>
<accession>A0ACC1PU91</accession>
<comment type="caution">
    <text evidence="1">The sequence shown here is derived from an EMBL/GenBank/DDBJ whole genome shotgun (WGS) entry which is preliminary data.</text>
</comment>
<reference evidence="1" key="1">
    <citation type="submission" date="2022-08" db="EMBL/GenBank/DDBJ databases">
        <title>Genome Sequence of Pycnoporus sanguineus.</title>
        <authorList>
            <person name="Buettner E."/>
        </authorList>
    </citation>
    <scope>NUCLEOTIDE SEQUENCE</scope>
    <source>
        <strain evidence="1">CG-C14</strain>
    </source>
</reference>
<dbReference type="EMBL" id="JANSHE010001668">
    <property type="protein sequence ID" value="KAJ3001608.1"/>
    <property type="molecule type" value="Genomic_DNA"/>
</dbReference>
<dbReference type="Proteomes" id="UP001144978">
    <property type="component" value="Unassembled WGS sequence"/>
</dbReference>
<proteinExistence type="predicted"/>
<keyword evidence="2" id="KW-1185">Reference proteome</keyword>
<organism evidence="1 2">
    <name type="scientific">Trametes sanguinea</name>
    <dbReference type="NCBI Taxonomy" id="158606"/>
    <lineage>
        <taxon>Eukaryota</taxon>
        <taxon>Fungi</taxon>
        <taxon>Dikarya</taxon>
        <taxon>Basidiomycota</taxon>
        <taxon>Agaricomycotina</taxon>
        <taxon>Agaricomycetes</taxon>
        <taxon>Polyporales</taxon>
        <taxon>Polyporaceae</taxon>
        <taxon>Trametes</taxon>
    </lineage>
</organism>
<name>A0ACC1PU91_9APHY</name>